<reference evidence="2 3" key="1">
    <citation type="submission" date="2020-06" db="EMBL/GenBank/DDBJ databases">
        <authorList>
            <person name="Li R."/>
            <person name="Bekaert M."/>
        </authorList>
    </citation>
    <scope>NUCLEOTIDE SEQUENCE [LARGE SCALE GENOMIC DNA]</scope>
    <source>
        <strain evidence="3">wild</strain>
    </source>
</reference>
<keyword evidence="1" id="KW-0812">Transmembrane</keyword>
<keyword evidence="1" id="KW-0472">Membrane</keyword>
<evidence type="ECO:0000313" key="3">
    <source>
        <dbReference type="Proteomes" id="UP000507470"/>
    </source>
</evidence>
<proteinExistence type="predicted"/>
<evidence type="ECO:0000256" key="1">
    <source>
        <dbReference type="SAM" id="Phobius"/>
    </source>
</evidence>
<dbReference type="InterPro" id="IPR042235">
    <property type="entry name" value="ZP-C_dom"/>
</dbReference>
<dbReference type="AlphaFoldDB" id="A0A6J8APN7"/>
<name>A0A6J8APN7_MYTCO</name>
<gene>
    <name evidence="2" type="ORF">MCOR_9090</name>
</gene>
<sequence>MQEGEVRMNKENYYVANEDFYLTCVIKTFCPMHAKFDSVACDSKGMISDILGVNKSDVVLLDGSNYCHLNDSNCDWQNKKTLKVLYVQGEKNSNIAGGKNANFYHLECKTAGAFVASVNTSIQLPNQPAQVYTVATMTPTQPTKNISLDVTDRKGNAASVVHIGDLLLLKITGPDGYTVDPIVCSASSAKANTDYVLWKNETCASEDKAVIENDWKQDNTSQNIITVQMYGFRFVDSDKVVVKCDALFCPTGVCRSHHCENGTTSRRKKRDAGLESKSENGYIEEHISTYFTVVDKRMDTSACSGTFVSVFTYVTAFVLMFAIM</sequence>
<evidence type="ECO:0000313" key="2">
    <source>
        <dbReference type="EMBL" id="CAC5370138.1"/>
    </source>
</evidence>
<organism evidence="2 3">
    <name type="scientific">Mytilus coruscus</name>
    <name type="common">Sea mussel</name>
    <dbReference type="NCBI Taxonomy" id="42192"/>
    <lineage>
        <taxon>Eukaryota</taxon>
        <taxon>Metazoa</taxon>
        <taxon>Spiralia</taxon>
        <taxon>Lophotrochozoa</taxon>
        <taxon>Mollusca</taxon>
        <taxon>Bivalvia</taxon>
        <taxon>Autobranchia</taxon>
        <taxon>Pteriomorphia</taxon>
        <taxon>Mytilida</taxon>
        <taxon>Mytiloidea</taxon>
        <taxon>Mytilidae</taxon>
        <taxon>Mytilinae</taxon>
        <taxon>Mytilus</taxon>
    </lineage>
</organism>
<feature type="transmembrane region" description="Helical" evidence="1">
    <location>
        <begin position="305"/>
        <end position="323"/>
    </location>
</feature>
<dbReference type="EMBL" id="CACVKT020001654">
    <property type="protein sequence ID" value="CAC5370138.1"/>
    <property type="molecule type" value="Genomic_DNA"/>
</dbReference>
<protein>
    <recommendedName>
        <fullName evidence="4">ZP domain-containing protein</fullName>
    </recommendedName>
</protein>
<evidence type="ECO:0008006" key="4">
    <source>
        <dbReference type="Google" id="ProtNLM"/>
    </source>
</evidence>
<keyword evidence="1" id="KW-1133">Transmembrane helix</keyword>
<keyword evidence="3" id="KW-1185">Reference proteome</keyword>
<accession>A0A6J8APN7</accession>
<dbReference type="Proteomes" id="UP000507470">
    <property type="component" value="Unassembled WGS sequence"/>
</dbReference>
<dbReference type="Gene3D" id="2.60.40.4100">
    <property type="entry name" value="Zona pellucida, ZP-C domain"/>
    <property type="match status" value="1"/>
</dbReference>
<dbReference type="OrthoDB" id="6191669at2759"/>